<reference evidence="1" key="1">
    <citation type="journal article" date="2021" name="Viruses">
        <title>Identification and Full Characterisation of Two Novel Crustacean Infecting Members of the Family Nudiviridae Provides Support for Two Subfamilies.</title>
        <authorList>
            <person name="Bateman K.S."/>
            <person name="Kerr R."/>
            <person name="Stentiford G.D."/>
            <person name="Bean T.P."/>
            <person name="Hooper C."/>
            <person name="Van Eynde B."/>
            <person name="Delbare D."/>
            <person name="Bojko J."/>
            <person name="Christiaens O."/>
            <person name="Taning C.N.T."/>
            <person name="Smagghe G."/>
            <person name="van Oers M.M."/>
            <person name="van Aerle R."/>
        </authorList>
    </citation>
    <scope>NUCLEOTIDE SEQUENCE</scope>
    <source>
        <strain evidence="1">AN1</strain>
    </source>
</reference>
<keyword evidence="2" id="KW-1185">Reference proteome</keyword>
<dbReference type="EMBL" id="MZ311577">
    <property type="protein sequence ID" value="UBZ25581.1"/>
    <property type="molecule type" value="Genomic_DNA"/>
</dbReference>
<name>A0AAE8Y020_9VIRU</name>
<evidence type="ECO:0000313" key="1">
    <source>
        <dbReference type="EMBL" id="UBZ25581.1"/>
    </source>
</evidence>
<proteinExistence type="predicted"/>
<accession>A0AAE8Y020</accession>
<sequence>MSVFSNLIRKHFRSTKPGDVVRKTMDSNTYYYYLVRQKARQADLPHTSRLNNPTFPVNLFNSVNQYSTSQYDYGLRMLYDGFVEKHTDSMDSNMDMRAILTLHNIEPRNAIDGLSLLDKLSLVRLDSNIKLFDITPNKALKLKYSRLLHQLYPDYLYPNLENITIQKCDEVIYNTKLIYASTQTLCVPNTNVALKLEVSEYQVFKDTRFFPSDETLLIHSTVTGRQLADNLRVLYCFETKELSIEFEQIDTYTMDFIANVFHFIIDTMSIEEYTMV</sequence>
<organism evidence="1 2">
    <name type="scientific">Crangon crangon nudivirus</name>
    <dbReference type="NCBI Taxonomy" id="2880838"/>
    <lineage>
        <taxon>Viruses</taxon>
        <taxon>Viruses incertae sedis</taxon>
        <taxon>Naldaviricetes</taxon>
        <taxon>Lefavirales</taxon>
        <taxon>Nudiviridae</taxon>
        <taxon>Gammanudivirus</taxon>
        <taxon>Gammanudivirus cracrangonis</taxon>
    </lineage>
</organism>
<gene>
    <name evidence="1" type="ORF">CcNV_096</name>
</gene>
<dbReference type="Proteomes" id="UP000831195">
    <property type="component" value="Segment"/>
</dbReference>
<protein>
    <submittedName>
        <fullName evidence="1">Uncharacterized protein</fullName>
    </submittedName>
</protein>
<evidence type="ECO:0000313" key="2">
    <source>
        <dbReference type="Proteomes" id="UP000831195"/>
    </source>
</evidence>